<dbReference type="EMBL" id="JASSZA010000012">
    <property type="protein sequence ID" value="KAK2096232.1"/>
    <property type="molecule type" value="Genomic_DNA"/>
</dbReference>
<feature type="non-terminal residue" evidence="1">
    <location>
        <position position="54"/>
    </location>
</feature>
<protein>
    <submittedName>
        <fullName evidence="1">Multidrug resistance-associated protein 6</fullName>
    </submittedName>
</protein>
<sequence>MPQEAWVQNTSVVENVCFWQELDPAWLERVLEAGTLQPDVDSFPEGVHTSIGGQ</sequence>
<proteinExistence type="predicted"/>
<dbReference type="InterPro" id="IPR027417">
    <property type="entry name" value="P-loop_NTPase"/>
</dbReference>
<gene>
    <name evidence="1" type="primary">ABCC6_15</name>
    <name evidence="1" type="ORF">P7K49_025266</name>
</gene>
<reference evidence="1 2" key="1">
    <citation type="submission" date="2023-05" db="EMBL/GenBank/DDBJ databases">
        <title>B98-5 Cell Line De Novo Hybrid Assembly: An Optical Mapping Approach.</title>
        <authorList>
            <person name="Kananen K."/>
            <person name="Auerbach J.A."/>
            <person name="Kautto E."/>
            <person name="Blachly J.S."/>
        </authorList>
    </citation>
    <scope>NUCLEOTIDE SEQUENCE [LARGE SCALE GENOMIC DNA]</scope>
    <source>
        <strain evidence="1">B95-8</strain>
        <tissue evidence="1">Cell line</tissue>
    </source>
</reference>
<name>A0ABQ9UIX1_SAGOE</name>
<evidence type="ECO:0000313" key="1">
    <source>
        <dbReference type="EMBL" id="KAK2096232.1"/>
    </source>
</evidence>
<keyword evidence="2" id="KW-1185">Reference proteome</keyword>
<organism evidence="1 2">
    <name type="scientific">Saguinus oedipus</name>
    <name type="common">Cotton-top tamarin</name>
    <name type="synonym">Oedipomidas oedipus</name>
    <dbReference type="NCBI Taxonomy" id="9490"/>
    <lineage>
        <taxon>Eukaryota</taxon>
        <taxon>Metazoa</taxon>
        <taxon>Chordata</taxon>
        <taxon>Craniata</taxon>
        <taxon>Vertebrata</taxon>
        <taxon>Euteleostomi</taxon>
        <taxon>Mammalia</taxon>
        <taxon>Eutheria</taxon>
        <taxon>Euarchontoglires</taxon>
        <taxon>Primates</taxon>
        <taxon>Haplorrhini</taxon>
        <taxon>Platyrrhini</taxon>
        <taxon>Cebidae</taxon>
        <taxon>Callitrichinae</taxon>
        <taxon>Saguinus</taxon>
    </lineage>
</organism>
<dbReference type="Gene3D" id="3.40.50.300">
    <property type="entry name" value="P-loop containing nucleotide triphosphate hydrolases"/>
    <property type="match status" value="1"/>
</dbReference>
<accession>A0ABQ9UIX1</accession>
<comment type="caution">
    <text evidence="1">The sequence shown here is derived from an EMBL/GenBank/DDBJ whole genome shotgun (WGS) entry which is preliminary data.</text>
</comment>
<evidence type="ECO:0000313" key="2">
    <source>
        <dbReference type="Proteomes" id="UP001266305"/>
    </source>
</evidence>
<dbReference type="Proteomes" id="UP001266305">
    <property type="component" value="Unassembled WGS sequence"/>
</dbReference>